<name>A0A8J3WH41_PLARO</name>
<dbReference type="EMBL" id="BOOI01000104">
    <property type="protein sequence ID" value="GIH89103.1"/>
    <property type="molecule type" value="Genomic_DNA"/>
</dbReference>
<organism evidence="2 3">
    <name type="scientific">Planobispora rosea</name>
    <dbReference type="NCBI Taxonomy" id="35762"/>
    <lineage>
        <taxon>Bacteria</taxon>
        <taxon>Bacillati</taxon>
        <taxon>Actinomycetota</taxon>
        <taxon>Actinomycetes</taxon>
        <taxon>Streptosporangiales</taxon>
        <taxon>Streptosporangiaceae</taxon>
        <taxon>Planobispora</taxon>
    </lineage>
</organism>
<gene>
    <name evidence="2" type="ORF">Pro02_75110</name>
</gene>
<protein>
    <submittedName>
        <fullName evidence="2">Uncharacterized protein</fullName>
    </submittedName>
</protein>
<evidence type="ECO:0000313" key="2">
    <source>
        <dbReference type="EMBL" id="GIH89103.1"/>
    </source>
</evidence>
<dbReference type="AlphaFoldDB" id="A0A8J3WH41"/>
<evidence type="ECO:0000313" key="3">
    <source>
        <dbReference type="Proteomes" id="UP000655044"/>
    </source>
</evidence>
<proteinExistence type="predicted"/>
<accession>A0A8J3WH41</accession>
<dbReference type="Proteomes" id="UP000655044">
    <property type="component" value="Unassembled WGS sequence"/>
</dbReference>
<keyword evidence="3" id="KW-1185">Reference proteome</keyword>
<reference evidence="2" key="1">
    <citation type="submission" date="2021-01" db="EMBL/GenBank/DDBJ databases">
        <title>Whole genome shotgun sequence of Planobispora rosea NBRC 15558.</title>
        <authorList>
            <person name="Komaki H."/>
            <person name="Tamura T."/>
        </authorList>
    </citation>
    <scope>NUCLEOTIDE SEQUENCE</scope>
    <source>
        <strain evidence="2">NBRC 15558</strain>
    </source>
</reference>
<sequence>MTRRHPGRSSIDGDTRDLGLADASTDAIAALDDDDVIPRPGELIRCREPCEPGTDDDDVGGSGAGTVHDRSVRVWPAGLYLIRYLLY</sequence>
<evidence type="ECO:0000256" key="1">
    <source>
        <dbReference type="SAM" id="MobiDB-lite"/>
    </source>
</evidence>
<comment type="caution">
    <text evidence="2">The sequence shown here is derived from an EMBL/GenBank/DDBJ whole genome shotgun (WGS) entry which is preliminary data.</text>
</comment>
<feature type="region of interest" description="Disordered" evidence="1">
    <location>
        <begin position="45"/>
        <end position="67"/>
    </location>
</feature>